<evidence type="ECO:0000313" key="12">
    <source>
        <dbReference type="Proteomes" id="UP001328733"/>
    </source>
</evidence>
<evidence type="ECO:0000256" key="2">
    <source>
        <dbReference type="ARBA" id="ARBA00022448"/>
    </source>
</evidence>
<evidence type="ECO:0000313" key="11">
    <source>
        <dbReference type="EMBL" id="MEG3436102.1"/>
    </source>
</evidence>
<dbReference type="GO" id="GO:0140359">
    <property type="term" value="F:ABC-type transporter activity"/>
    <property type="evidence" value="ECO:0007669"/>
    <property type="project" value="InterPro"/>
</dbReference>
<dbReference type="SUPFAM" id="SSF49879">
    <property type="entry name" value="SMAD/FHA domain"/>
    <property type="match status" value="2"/>
</dbReference>
<dbReference type="Pfam" id="PF00005">
    <property type="entry name" value="ABC_tran"/>
    <property type="match status" value="1"/>
</dbReference>
<comment type="subcellular location">
    <subcellularLocation>
        <location evidence="1">Membrane</location>
        <topology evidence="1">Multi-pass membrane protein</topology>
    </subcellularLocation>
</comment>
<feature type="transmembrane region" description="Helical" evidence="8">
    <location>
        <begin position="782"/>
        <end position="800"/>
    </location>
</feature>
<feature type="domain" description="FHA" evidence="9">
    <location>
        <begin position="36"/>
        <end position="94"/>
    </location>
</feature>
<dbReference type="Proteomes" id="UP001328733">
    <property type="component" value="Unassembled WGS sequence"/>
</dbReference>
<evidence type="ECO:0000259" key="10">
    <source>
        <dbReference type="PROSITE" id="PS50893"/>
    </source>
</evidence>
<dbReference type="FunFam" id="3.40.50.300:FF:000474">
    <property type="entry name" value="Putative ABC transporter ATP-binding subunit"/>
    <property type="match status" value="1"/>
</dbReference>
<accession>A0AAW9QQ24</accession>
<reference evidence="11 12" key="1">
    <citation type="submission" date="2024-01" db="EMBL/GenBank/DDBJ databases">
        <title>Genomic insights into the taxonomy and metabolism of the cyanobacterium Pannus brasiliensis CCIBt3594.</title>
        <authorList>
            <person name="Machado M."/>
            <person name="Botero N.B."/>
            <person name="Andreote A.P.D."/>
            <person name="Feitosa A.M.T."/>
            <person name="Popin R."/>
            <person name="Sivonen K."/>
            <person name="Fiore M.F."/>
        </authorList>
    </citation>
    <scope>NUCLEOTIDE SEQUENCE [LARGE SCALE GENOMIC DNA]</scope>
    <source>
        <strain evidence="11 12">CCIBt3594</strain>
    </source>
</reference>
<dbReference type="GO" id="GO:0005524">
    <property type="term" value="F:ATP binding"/>
    <property type="evidence" value="ECO:0007669"/>
    <property type="project" value="UniProtKB-KW"/>
</dbReference>
<organism evidence="11 12">
    <name type="scientific">Pannus brasiliensis CCIBt3594</name>
    <dbReference type="NCBI Taxonomy" id="1427578"/>
    <lineage>
        <taxon>Bacteria</taxon>
        <taxon>Bacillati</taxon>
        <taxon>Cyanobacteriota</taxon>
        <taxon>Cyanophyceae</taxon>
        <taxon>Oscillatoriophycideae</taxon>
        <taxon>Chroococcales</taxon>
        <taxon>Microcystaceae</taxon>
        <taxon>Pannus</taxon>
    </lineage>
</organism>
<name>A0AAW9QQ24_9CHRO</name>
<evidence type="ECO:0000256" key="5">
    <source>
        <dbReference type="ARBA" id="ARBA00022840"/>
    </source>
</evidence>
<evidence type="ECO:0000256" key="4">
    <source>
        <dbReference type="ARBA" id="ARBA00022741"/>
    </source>
</evidence>
<dbReference type="Pfam" id="PF00498">
    <property type="entry name" value="FHA"/>
    <property type="match status" value="2"/>
</dbReference>
<evidence type="ECO:0000256" key="6">
    <source>
        <dbReference type="ARBA" id="ARBA00022989"/>
    </source>
</evidence>
<dbReference type="GO" id="GO:0016887">
    <property type="term" value="F:ATP hydrolysis activity"/>
    <property type="evidence" value="ECO:0007669"/>
    <property type="project" value="InterPro"/>
</dbReference>
<evidence type="ECO:0000256" key="3">
    <source>
        <dbReference type="ARBA" id="ARBA00022692"/>
    </source>
</evidence>
<dbReference type="SMART" id="SM00382">
    <property type="entry name" value="AAA"/>
    <property type="match status" value="1"/>
</dbReference>
<dbReference type="InterPro" id="IPR050352">
    <property type="entry name" value="ABCG_transporters"/>
</dbReference>
<keyword evidence="3 8" id="KW-0812">Transmembrane</keyword>
<feature type="transmembrane region" description="Helical" evidence="8">
    <location>
        <begin position="642"/>
        <end position="665"/>
    </location>
</feature>
<evidence type="ECO:0000259" key="9">
    <source>
        <dbReference type="PROSITE" id="PS50006"/>
    </source>
</evidence>
<dbReference type="InterPro" id="IPR000253">
    <property type="entry name" value="FHA_dom"/>
</dbReference>
<dbReference type="RefSeq" id="WP_332863554.1">
    <property type="nucleotide sequence ID" value="NZ_JBAFSM010000004.1"/>
</dbReference>
<feature type="domain" description="ABC transporter" evidence="10">
    <location>
        <begin position="237"/>
        <end position="471"/>
    </location>
</feature>
<protein>
    <submittedName>
        <fullName evidence="11">ATP-binding cassette domain-containing protein</fullName>
    </submittedName>
</protein>
<dbReference type="GO" id="GO:0016020">
    <property type="term" value="C:membrane"/>
    <property type="evidence" value="ECO:0007669"/>
    <property type="project" value="UniProtKB-SubCell"/>
</dbReference>
<evidence type="ECO:0000256" key="7">
    <source>
        <dbReference type="ARBA" id="ARBA00023136"/>
    </source>
</evidence>
<dbReference type="PANTHER" id="PTHR48041:SF139">
    <property type="entry name" value="PROTEIN SCARLET"/>
    <property type="match status" value="1"/>
</dbReference>
<dbReference type="InterPro" id="IPR017871">
    <property type="entry name" value="ABC_transporter-like_CS"/>
</dbReference>
<dbReference type="Gene3D" id="3.40.50.300">
    <property type="entry name" value="P-loop containing nucleotide triphosphate hydrolases"/>
    <property type="match status" value="1"/>
</dbReference>
<dbReference type="Pfam" id="PF01061">
    <property type="entry name" value="ABC2_membrane"/>
    <property type="match status" value="1"/>
</dbReference>
<gene>
    <name evidence="11" type="ORF">V0288_03140</name>
</gene>
<keyword evidence="4" id="KW-0547">Nucleotide-binding</keyword>
<dbReference type="EMBL" id="JBAFSM010000004">
    <property type="protein sequence ID" value="MEG3436102.1"/>
    <property type="molecule type" value="Genomic_DNA"/>
</dbReference>
<keyword evidence="7 8" id="KW-0472">Membrane</keyword>
<proteinExistence type="predicted"/>
<dbReference type="SMART" id="SM00240">
    <property type="entry name" value="FHA"/>
    <property type="match status" value="2"/>
</dbReference>
<sequence>LLSPVSCLLSPVSCLLSPISLTEDQRLRFPLAKPLHRIGRDRDWADLVVPDTGWEVISGRHAVVRREGDRYVLYDGDGEGNPSRNGIFTGHTRVKTNLGHELNPREILKIGQDPKNLIYLMYRNGSESPNSPLPSRYRLDLSSLSEWPVTIGRERSERYGSFLLDAPTVSRLHATIEREGNDYLLHDRGTNGTFINKQRQTHPHRLREGDIVQIGPFTLLFRQNGLELFDSGDSIRLDVQNLVREVRYASAKRTILNNVSLAIEPGQLVAIVGGSGAGKSTLLKTLVGIEPLTNGAVFLNGDNLRQNFALYRSEIGYVPQDDIVHEQLTIEEVLTQAIRLRLPPDADIATTIERALEQVKLTHVQKTRVQNLSGGQRKRVSIAVELIADPKLFFLDEPTSGLDPGLDRKMMQLLRELADRGRTVILVTHATSNLDVCDRLVFMAAGGRLCYFGPPREAMTFFAMPSSDFQYFADIYIELDRGETDSERQRNVSEWAEKFERSDVYRAYITNALGKGVSFVRPTGKKPLRGFSSIARQWWVLTRRALTLTLRDRFNLALMLLTAPIGIALIAFAVQAETPLAKLETPDLAQPRLALSVLFVFTCAQLWVGLSETAQSIVKESSIYARERLADLGLLPYLASKFSLYSGLALIQSLLITVAIVLGFAPPPENLIAWDLGVTITNFLTVTASFCWGLMLSSFARNSNQANSALPLILIPQIIFSGVLFELTGVAKYLSWLTIGRWSIGAYGSLVNINNMIPAGQGVEGMFTSNPSYTASWQNLSLNWQILCLHGLVYLIVTFCQQKRKDPV</sequence>
<evidence type="ECO:0000256" key="1">
    <source>
        <dbReference type="ARBA" id="ARBA00004141"/>
    </source>
</evidence>
<feature type="transmembrane region" description="Helical" evidence="8">
    <location>
        <begin position="708"/>
        <end position="727"/>
    </location>
</feature>
<dbReference type="Gene3D" id="2.60.200.20">
    <property type="match status" value="2"/>
</dbReference>
<feature type="transmembrane region" description="Helical" evidence="8">
    <location>
        <begin position="671"/>
        <end position="696"/>
    </location>
</feature>
<comment type="caution">
    <text evidence="11">The sequence shown here is derived from an EMBL/GenBank/DDBJ whole genome shotgun (WGS) entry which is preliminary data.</text>
</comment>
<dbReference type="CDD" id="cd00060">
    <property type="entry name" value="FHA"/>
    <property type="match status" value="2"/>
</dbReference>
<keyword evidence="6 8" id="KW-1133">Transmembrane helix</keyword>
<feature type="transmembrane region" description="Helical" evidence="8">
    <location>
        <begin position="554"/>
        <end position="573"/>
    </location>
</feature>
<feature type="non-terminal residue" evidence="11">
    <location>
        <position position="1"/>
    </location>
</feature>
<dbReference type="AlphaFoldDB" id="A0AAW9QQ24"/>
<dbReference type="PROSITE" id="PS50006">
    <property type="entry name" value="FHA_DOMAIN"/>
    <property type="match status" value="2"/>
</dbReference>
<dbReference type="InterPro" id="IPR003593">
    <property type="entry name" value="AAA+_ATPase"/>
</dbReference>
<dbReference type="PANTHER" id="PTHR48041">
    <property type="entry name" value="ABC TRANSPORTER G FAMILY MEMBER 28"/>
    <property type="match status" value="1"/>
</dbReference>
<evidence type="ECO:0000256" key="8">
    <source>
        <dbReference type="SAM" id="Phobius"/>
    </source>
</evidence>
<dbReference type="InterPro" id="IPR013525">
    <property type="entry name" value="ABC2_TM"/>
</dbReference>
<feature type="domain" description="FHA" evidence="9">
    <location>
        <begin position="149"/>
        <end position="200"/>
    </location>
</feature>
<dbReference type="InterPro" id="IPR003439">
    <property type="entry name" value="ABC_transporter-like_ATP-bd"/>
</dbReference>
<keyword evidence="12" id="KW-1185">Reference proteome</keyword>
<keyword evidence="2" id="KW-0813">Transport</keyword>
<dbReference type="SUPFAM" id="SSF52540">
    <property type="entry name" value="P-loop containing nucleoside triphosphate hydrolases"/>
    <property type="match status" value="1"/>
</dbReference>
<dbReference type="InterPro" id="IPR027417">
    <property type="entry name" value="P-loop_NTPase"/>
</dbReference>
<keyword evidence="5 11" id="KW-0067">ATP-binding</keyword>
<dbReference type="PROSITE" id="PS00211">
    <property type="entry name" value="ABC_TRANSPORTER_1"/>
    <property type="match status" value="1"/>
</dbReference>
<dbReference type="InterPro" id="IPR008984">
    <property type="entry name" value="SMAD_FHA_dom_sf"/>
</dbReference>
<dbReference type="PROSITE" id="PS50893">
    <property type="entry name" value="ABC_TRANSPORTER_2"/>
    <property type="match status" value="1"/>
</dbReference>